<gene>
    <name evidence="2" type="ORF">HIR71_13945</name>
</gene>
<proteinExistence type="predicted"/>
<name>A0A7Y0QHL5_CELFI</name>
<organism evidence="2 3">
    <name type="scientific">Cellulomonas fimi</name>
    <dbReference type="NCBI Taxonomy" id="1708"/>
    <lineage>
        <taxon>Bacteria</taxon>
        <taxon>Bacillati</taxon>
        <taxon>Actinomycetota</taxon>
        <taxon>Actinomycetes</taxon>
        <taxon>Micrococcales</taxon>
        <taxon>Cellulomonadaceae</taxon>
        <taxon>Cellulomonas</taxon>
    </lineage>
</organism>
<dbReference type="GO" id="GO:0004497">
    <property type="term" value="F:monooxygenase activity"/>
    <property type="evidence" value="ECO:0007669"/>
    <property type="project" value="UniProtKB-KW"/>
</dbReference>
<dbReference type="SUPFAM" id="SSF54909">
    <property type="entry name" value="Dimeric alpha+beta barrel"/>
    <property type="match status" value="1"/>
</dbReference>
<dbReference type="InterPro" id="IPR007138">
    <property type="entry name" value="ABM_dom"/>
</dbReference>
<accession>A0A7Y0QHL5</accession>
<keyword evidence="3" id="KW-1185">Reference proteome</keyword>
<evidence type="ECO:0000259" key="1">
    <source>
        <dbReference type="PROSITE" id="PS51725"/>
    </source>
</evidence>
<dbReference type="Pfam" id="PF03992">
    <property type="entry name" value="ABM"/>
    <property type="match status" value="1"/>
</dbReference>
<dbReference type="PROSITE" id="PS51725">
    <property type="entry name" value="ABM"/>
    <property type="match status" value="1"/>
</dbReference>
<reference evidence="2 3" key="1">
    <citation type="submission" date="2020-04" db="EMBL/GenBank/DDBJ databases">
        <title>Sequencing and Assembly of C. fimi.</title>
        <authorList>
            <person name="Ramsey A.R."/>
        </authorList>
    </citation>
    <scope>NUCLEOTIDE SEQUENCE [LARGE SCALE GENOMIC DNA]</scope>
    <source>
        <strain evidence="2 3">SB</strain>
    </source>
</reference>
<protein>
    <submittedName>
        <fullName evidence="2">Antibiotic biosynthesis monooxygenase</fullName>
    </submittedName>
</protein>
<sequence>MASDAPVLEHGVLSVRPGQSAAFEAALAQALPLIRAARGFRGIDVRRCHERPDTYLLLVAWDSLEDHTEGFRGSPAFEEWRALTHHFYDPMPVIEHFTPMAGGTVAG</sequence>
<dbReference type="InterPro" id="IPR011008">
    <property type="entry name" value="Dimeric_a/b-barrel"/>
</dbReference>
<evidence type="ECO:0000313" key="3">
    <source>
        <dbReference type="Proteomes" id="UP000562124"/>
    </source>
</evidence>
<keyword evidence="2" id="KW-0503">Monooxygenase</keyword>
<dbReference type="AlphaFoldDB" id="A0A7Y0QHL5"/>
<feature type="domain" description="ABM" evidence="1">
    <location>
        <begin position="7"/>
        <end position="97"/>
    </location>
</feature>
<evidence type="ECO:0000313" key="2">
    <source>
        <dbReference type="EMBL" id="NMR21301.1"/>
    </source>
</evidence>
<dbReference type="Proteomes" id="UP000562124">
    <property type="component" value="Unassembled WGS sequence"/>
</dbReference>
<keyword evidence="2" id="KW-0560">Oxidoreductase</keyword>
<dbReference type="Gene3D" id="3.30.70.100">
    <property type="match status" value="1"/>
</dbReference>
<dbReference type="EMBL" id="JABCJJ010000030">
    <property type="protein sequence ID" value="NMR21301.1"/>
    <property type="molecule type" value="Genomic_DNA"/>
</dbReference>
<comment type="caution">
    <text evidence="2">The sequence shown here is derived from an EMBL/GenBank/DDBJ whole genome shotgun (WGS) entry which is preliminary data.</text>
</comment>